<dbReference type="Pfam" id="PF22936">
    <property type="entry name" value="Pol_BBD"/>
    <property type="match status" value="1"/>
</dbReference>
<dbReference type="InParanoid" id="A0A1Q3AMA5"/>
<accession>A0A1Q3AMA5</accession>
<reference evidence="3" key="1">
    <citation type="submission" date="2016-04" db="EMBL/GenBank/DDBJ databases">
        <title>Cephalotus genome sequencing.</title>
        <authorList>
            <person name="Fukushima K."/>
            <person name="Hasebe M."/>
            <person name="Fang X."/>
        </authorList>
    </citation>
    <scope>NUCLEOTIDE SEQUENCE [LARGE SCALE GENOMIC DNA]</scope>
    <source>
        <strain evidence="3">cv. St1</strain>
    </source>
</reference>
<dbReference type="InterPro" id="IPR054722">
    <property type="entry name" value="PolX-like_BBD"/>
</dbReference>
<feature type="domain" description="Retrovirus-related Pol polyprotein from transposon TNT 1-94-like beta-barrel" evidence="1">
    <location>
        <begin position="42"/>
        <end position="86"/>
    </location>
</feature>
<protein>
    <recommendedName>
        <fullName evidence="1">Retrovirus-related Pol polyprotein from transposon TNT 1-94-like beta-barrel domain-containing protein</fullName>
    </recommendedName>
</protein>
<dbReference type="Proteomes" id="UP000187406">
    <property type="component" value="Unassembled WGS sequence"/>
</dbReference>
<proteinExistence type="predicted"/>
<comment type="caution">
    <text evidence="2">The sequence shown here is derived from an EMBL/GenBank/DDBJ whole genome shotgun (WGS) entry which is preliminary data.</text>
</comment>
<dbReference type="EMBL" id="BDDD01000008">
    <property type="protein sequence ID" value="GAV56881.1"/>
    <property type="molecule type" value="Genomic_DNA"/>
</dbReference>
<keyword evidence="3" id="KW-1185">Reference proteome</keyword>
<organism evidence="2 3">
    <name type="scientific">Cephalotus follicularis</name>
    <name type="common">Albany pitcher plant</name>
    <dbReference type="NCBI Taxonomy" id="3775"/>
    <lineage>
        <taxon>Eukaryota</taxon>
        <taxon>Viridiplantae</taxon>
        <taxon>Streptophyta</taxon>
        <taxon>Embryophyta</taxon>
        <taxon>Tracheophyta</taxon>
        <taxon>Spermatophyta</taxon>
        <taxon>Magnoliopsida</taxon>
        <taxon>eudicotyledons</taxon>
        <taxon>Gunneridae</taxon>
        <taxon>Pentapetalae</taxon>
        <taxon>rosids</taxon>
        <taxon>fabids</taxon>
        <taxon>Oxalidales</taxon>
        <taxon>Cephalotaceae</taxon>
        <taxon>Cephalotus</taxon>
    </lineage>
</organism>
<name>A0A1Q3AMA5_CEPFO</name>
<evidence type="ECO:0000313" key="3">
    <source>
        <dbReference type="Proteomes" id="UP000187406"/>
    </source>
</evidence>
<sequence>MLATWDDSDESSLDEDSHEEVAQLALMAIEEEEEEDNDETQWYLDSGRSKHMTGDKSLFVKFESKQGGDVTFGDNAKGKIMGFGTI</sequence>
<evidence type="ECO:0000313" key="2">
    <source>
        <dbReference type="EMBL" id="GAV56881.1"/>
    </source>
</evidence>
<dbReference type="OrthoDB" id="1739364at2759"/>
<gene>
    <name evidence="2" type="ORF">CFOL_v3_00422</name>
</gene>
<dbReference type="AlphaFoldDB" id="A0A1Q3AMA5"/>
<feature type="non-terminal residue" evidence="2">
    <location>
        <position position="86"/>
    </location>
</feature>
<evidence type="ECO:0000259" key="1">
    <source>
        <dbReference type="Pfam" id="PF22936"/>
    </source>
</evidence>